<dbReference type="Proteomes" id="UP000266906">
    <property type="component" value="Unassembled WGS sequence"/>
</dbReference>
<dbReference type="RefSeq" id="WP_208766996.1">
    <property type="nucleotide sequence ID" value="NZ_RKQG01000001.1"/>
</dbReference>
<dbReference type="AlphaFoldDB" id="A0A3N4RSZ6"/>
<dbReference type="EMBL" id="RKQG01000001">
    <property type="protein sequence ID" value="RPE36493.1"/>
    <property type="molecule type" value="Genomic_DNA"/>
</dbReference>
<keyword evidence="3" id="KW-1185">Reference proteome</keyword>
<comment type="caution">
    <text evidence="2">The sequence shown here is derived from an EMBL/GenBank/DDBJ whole genome shotgun (WGS) entry which is preliminary data.</text>
</comment>
<feature type="compositionally biased region" description="Basic and acidic residues" evidence="1">
    <location>
        <begin position="180"/>
        <end position="198"/>
    </location>
</feature>
<evidence type="ECO:0000313" key="3">
    <source>
        <dbReference type="Proteomes" id="UP000266906"/>
    </source>
</evidence>
<evidence type="ECO:0000256" key="1">
    <source>
        <dbReference type="SAM" id="MobiDB-lite"/>
    </source>
</evidence>
<proteinExistence type="predicted"/>
<organism evidence="2 3">
    <name type="scientific">Kitasatospora cineracea</name>
    <dbReference type="NCBI Taxonomy" id="88074"/>
    <lineage>
        <taxon>Bacteria</taxon>
        <taxon>Bacillati</taxon>
        <taxon>Actinomycetota</taxon>
        <taxon>Actinomycetes</taxon>
        <taxon>Kitasatosporales</taxon>
        <taxon>Streptomycetaceae</taxon>
        <taxon>Kitasatospora</taxon>
    </lineage>
</organism>
<accession>A0A3N4RSZ6</accession>
<feature type="compositionally biased region" description="Gly residues" evidence="1">
    <location>
        <begin position="76"/>
        <end position="93"/>
    </location>
</feature>
<feature type="region of interest" description="Disordered" evidence="1">
    <location>
        <begin position="1"/>
        <end position="229"/>
    </location>
</feature>
<sequence>MRRQERPLHDMGGAIGPAETGGRQPDAEREPGGDGTERGPAPIGKGDTANVAGSDEQQPEIAEGPVPGTPPDERPGGGGPSDGGTGDGDGTGGVTRELDPPGPPQAPSRPVRPDAVEDAPAALDPERARPPDPAASPEDEGLPDLADGSPTADRAADPQRPPVPGDRPTAAESFGVTGDEQARGESLDQRLAAERPETGEQPPGAEDRSPRPGQSAEEAAIRVRREDED</sequence>
<feature type="compositionally biased region" description="Basic and acidic residues" evidence="1">
    <location>
        <begin position="25"/>
        <end position="37"/>
    </location>
</feature>
<protein>
    <submittedName>
        <fullName evidence="2">Uncharacterized protein</fullName>
    </submittedName>
</protein>
<evidence type="ECO:0000313" key="2">
    <source>
        <dbReference type="EMBL" id="RPE36493.1"/>
    </source>
</evidence>
<name>A0A3N4RSZ6_9ACTN</name>
<feature type="compositionally biased region" description="Basic and acidic residues" evidence="1">
    <location>
        <begin position="219"/>
        <end position="229"/>
    </location>
</feature>
<gene>
    <name evidence="2" type="ORF">EDD38_4868</name>
</gene>
<reference evidence="2 3" key="1">
    <citation type="submission" date="2018-11" db="EMBL/GenBank/DDBJ databases">
        <title>Sequencing the genomes of 1000 actinobacteria strains.</title>
        <authorList>
            <person name="Klenk H.-P."/>
        </authorList>
    </citation>
    <scope>NUCLEOTIDE SEQUENCE [LARGE SCALE GENOMIC DNA]</scope>
    <source>
        <strain evidence="2 3">DSM 44781</strain>
    </source>
</reference>